<keyword evidence="1" id="KW-0862">Zinc</keyword>
<evidence type="ECO:0000256" key="1">
    <source>
        <dbReference type="PROSITE-ProRule" id="PRU00325"/>
    </source>
</evidence>
<dbReference type="PANTHER" id="PTHR38133">
    <property type="entry name" value="SLR1429 PROTEIN"/>
    <property type="match status" value="1"/>
</dbReference>
<feature type="domain" description="SWIM-type" evidence="2">
    <location>
        <begin position="132"/>
        <end position="163"/>
    </location>
</feature>
<gene>
    <name evidence="3" type="ORF">AB8O55_10410</name>
</gene>
<protein>
    <recommendedName>
        <fullName evidence="2">SWIM-type domain-containing protein</fullName>
    </recommendedName>
</protein>
<comment type="caution">
    <text evidence="3">The sequence shown here is derived from an EMBL/GenBank/DDBJ whole genome shotgun (WGS) entry which is preliminary data.</text>
</comment>
<dbReference type="PANTHER" id="PTHR38133:SF1">
    <property type="entry name" value="SLR1429 PROTEIN"/>
    <property type="match status" value="1"/>
</dbReference>
<reference evidence="3 4" key="1">
    <citation type="submission" date="2024-08" db="EMBL/GenBank/DDBJ databases">
        <title>Genome mining of Saccharopolyspora cebuensis PGLac3 from Nigerian medicinal plant.</title>
        <authorList>
            <person name="Ezeobiora C.E."/>
            <person name="Igbokwe N.H."/>
            <person name="Amin D.H."/>
            <person name="Mendie U.E."/>
        </authorList>
    </citation>
    <scope>NUCLEOTIDE SEQUENCE [LARGE SCALE GENOMIC DNA]</scope>
    <source>
        <strain evidence="3 4">PGLac3</strain>
    </source>
</reference>
<proteinExistence type="predicted"/>
<dbReference type="Proteomes" id="UP001564626">
    <property type="component" value="Unassembled WGS sequence"/>
</dbReference>
<keyword evidence="1" id="KW-0479">Metal-binding</keyword>
<dbReference type="RefSeq" id="WP_345365020.1">
    <property type="nucleotide sequence ID" value="NZ_BAABII010000012.1"/>
</dbReference>
<name>A0ABV4CFJ6_9PSEU</name>
<dbReference type="InterPro" id="IPR007527">
    <property type="entry name" value="Znf_SWIM"/>
</dbReference>
<dbReference type="PROSITE" id="PS50966">
    <property type="entry name" value="ZF_SWIM"/>
    <property type="match status" value="1"/>
</dbReference>
<organism evidence="3 4">
    <name type="scientific">Saccharopolyspora cebuensis</name>
    <dbReference type="NCBI Taxonomy" id="418759"/>
    <lineage>
        <taxon>Bacteria</taxon>
        <taxon>Bacillati</taxon>
        <taxon>Actinomycetota</taxon>
        <taxon>Actinomycetes</taxon>
        <taxon>Pseudonocardiales</taxon>
        <taxon>Pseudonocardiaceae</taxon>
        <taxon>Saccharopolyspora</taxon>
    </lineage>
</organism>
<keyword evidence="4" id="KW-1185">Reference proteome</keyword>
<sequence length="260" mass="28667">MAEGWGRPIRVPGGLRARSRRGRIGRTWWSQRFIAALEELGIGGRLQRGRTYARGGQVLSMTLTRGVVIALVQGSVPEPYRVRIGIRAFSEAEWRRVEQVLAEQAGYAAKLLAGRMPTDVEDVFAAEGLRLFPADLHQLGMDCTCPDWAFPCKHLAATCYLLAESFDEDPFRIFAWRGRERAELLARLRALRGVAAEPAAPPVPALADRLDSFWTAPGAPAPPPAEDTGDWALDELGPLRSGAHDLTELLRPAYRAMTGR</sequence>
<evidence type="ECO:0000313" key="4">
    <source>
        <dbReference type="Proteomes" id="UP001564626"/>
    </source>
</evidence>
<keyword evidence="1" id="KW-0863">Zinc-finger</keyword>
<evidence type="ECO:0000313" key="3">
    <source>
        <dbReference type="EMBL" id="MEY8039808.1"/>
    </source>
</evidence>
<accession>A0ABV4CFJ6</accession>
<dbReference type="EMBL" id="JBGEHV010000014">
    <property type="protein sequence ID" value="MEY8039808.1"/>
    <property type="molecule type" value="Genomic_DNA"/>
</dbReference>
<evidence type="ECO:0000259" key="2">
    <source>
        <dbReference type="PROSITE" id="PS50966"/>
    </source>
</evidence>